<dbReference type="EMBL" id="CP000851">
    <property type="protein sequence ID" value="ABV88241.1"/>
    <property type="molecule type" value="Genomic_DNA"/>
</dbReference>
<dbReference type="KEGG" id="spl:Spea_2924"/>
<protein>
    <recommendedName>
        <fullName evidence="3">Shikimate kinase</fullName>
    </recommendedName>
</protein>
<dbReference type="Gene3D" id="3.40.50.300">
    <property type="entry name" value="P-loop containing nucleotide triphosphate hydrolases"/>
    <property type="match status" value="1"/>
</dbReference>
<dbReference type="SUPFAM" id="SSF52540">
    <property type="entry name" value="P-loop containing nucleoside triphosphate hydrolases"/>
    <property type="match status" value="1"/>
</dbReference>
<keyword evidence="2" id="KW-1185">Reference proteome</keyword>
<dbReference type="PANTHER" id="PTHR37816">
    <property type="entry name" value="YALI0E33011P"/>
    <property type="match status" value="1"/>
</dbReference>
<dbReference type="PANTHER" id="PTHR37816:SF3">
    <property type="entry name" value="MODULATES DNA TOPOLOGY"/>
    <property type="match status" value="1"/>
</dbReference>
<reference evidence="1 2" key="1">
    <citation type="submission" date="2007-10" db="EMBL/GenBank/DDBJ databases">
        <title>Complete sequence of Shewanella pealeana ATCC 700345.</title>
        <authorList>
            <consortium name="US DOE Joint Genome Institute"/>
            <person name="Copeland A."/>
            <person name="Lucas S."/>
            <person name="Lapidus A."/>
            <person name="Barry K."/>
            <person name="Glavina del Rio T."/>
            <person name="Dalin E."/>
            <person name="Tice H."/>
            <person name="Pitluck S."/>
            <person name="Chertkov O."/>
            <person name="Brettin T."/>
            <person name="Bruce D."/>
            <person name="Detter J.C."/>
            <person name="Han C."/>
            <person name="Schmutz J."/>
            <person name="Larimer F."/>
            <person name="Land M."/>
            <person name="Hauser L."/>
            <person name="Kyrpides N."/>
            <person name="Kim E."/>
            <person name="Zhao J.-S.Z."/>
            <person name="Manno D."/>
            <person name="Hawari J."/>
            <person name="Richardson P."/>
        </authorList>
    </citation>
    <scope>NUCLEOTIDE SEQUENCE [LARGE SCALE GENOMIC DNA]</scope>
    <source>
        <strain evidence="2">ATCC 700345 / ANG-SQ1</strain>
    </source>
</reference>
<dbReference type="Proteomes" id="UP000002608">
    <property type="component" value="Chromosome"/>
</dbReference>
<proteinExistence type="predicted"/>
<sequence length="167" mass="19270">MKDSRLRKILVFGNSGAGKSTLSKRLSADGNLAHLDLDTLAFKKESPTERRDIQESLKEVNAFLEKNDSWVIEGGYADIFEQILSHANEMIYLDLSAESCQENARNREWEPHKYESKEAQDKNLDMLINWILDYYSREDAFSELAHNNLFDQFSGNKKRFTSNQAIT</sequence>
<dbReference type="HOGENOM" id="CLU_092618_2_0_6"/>
<evidence type="ECO:0000313" key="1">
    <source>
        <dbReference type="EMBL" id="ABV88241.1"/>
    </source>
</evidence>
<dbReference type="InterPro" id="IPR052922">
    <property type="entry name" value="Cytidylate_Kinase-2"/>
</dbReference>
<dbReference type="InterPro" id="IPR027417">
    <property type="entry name" value="P-loop_NTPase"/>
</dbReference>
<evidence type="ECO:0000313" key="2">
    <source>
        <dbReference type="Proteomes" id="UP000002608"/>
    </source>
</evidence>
<name>A8H6Q4_SHEPA</name>
<evidence type="ECO:0008006" key="3">
    <source>
        <dbReference type="Google" id="ProtNLM"/>
    </source>
</evidence>
<dbReference type="STRING" id="398579.Spea_2924"/>
<organism evidence="1 2">
    <name type="scientific">Shewanella pealeana (strain ATCC 700345 / ANG-SQ1)</name>
    <dbReference type="NCBI Taxonomy" id="398579"/>
    <lineage>
        <taxon>Bacteria</taxon>
        <taxon>Pseudomonadati</taxon>
        <taxon>Pseudomonadota</taxon>
        <taxon>Gammaproteobacteria</taxon>
        <taxon>Alteromonadales</taxon>
        <taxon>Shewanellaceae</taxon>
        <taxon>Shewanella</taxon>
    </lineage>
</organism>
<dbReference type="eggNOG" id="COG0563">
    <property type="taxonomic scope" value="Bacteria"/>
</dbReference>
<dbReference type="Pfam" id="PF13238">
    <property type="entry name" value="AAA_18"/>
    <property type="match status" value="1"/>
</dbReference>
<accession>A8H6Q4</accession>
<dbReference type="AlphaFoldDB" id="A8H6Q4"/>
<gene>
    <name evidence="1" type="ordered locus">Spea_2924</name>
</gene>